<evidence type="ECO:0000256" key="3">
    <source>
        <dbReference type="SAM" id="MobiDB-lite"/>
    </source>
</evidence>
<dbReference type="EMBL" id="JBBKZU010000005">
    <property type="protein sequence ID" value="MEJ8812060.1"/>
    <property type="molecule type" value="Genomic_DNA"/>
</dbReference>
<feature type="region of interest" description="Disordered" evidence="3">
    <location>
        <begin position="321"/>
        <end position="355"/>
    </location>
</feature>
<proteinExistence type="inferred from homology"/>
<keyword evidence="7" id="KW-1185">Reference proteome</keyword>
<reference evidence="6 7" key="1">
    <citation type="submission" date="2024-03" db="EMBL/GenBank/DDBJ databases">
        <title>Novel species of the genus Variovorax.</title>
        <authorList>
            <person name="Liu Q."/>
            <person name="Xin Y.-H."/>
        </authorList>
    </citation>
    <scope>NUCLEOTIDE SEQUENCE [LARGE SCALE GENOMIC DNA]</scope>
    <source>
        <strain evidence="6 7">KACC 18899</strain>
    </source>
</reference>
<dbReference type="Pfam" id="PF05726">
    <property type="entry name" value="Pirin_C"/>
    <property type="match status" value="1"/>
</dbReference>
<dbReference type="SUPFAM" id="SSF51182">
    <property type="entry name" value="RmlC-like cupins"/>
    <property type="match status" value="1"/>
</dbReference>
<dbReference type="Pfam" id="PF02678">
    <property type="entry name" value="Pirin"/>
    <property type="match status" value="1"/>
</dbReference>
<dbReference type="Proteomes" id="UP001365846">
    <property type="component" value="Unassembled WGS sequence"/>
</dbReference>
<feature type="domain" description="Pirin N-terminal" evidence="4">
    <location>
        <begin position="65"/>
        <end position="141"/>
    </location>
</feature>
<dbReference type="InterPro" id="IPR008778">
    <property type="entry name" value="Pirin_C_dom"/>
</dbReference>
<dbReference type="InterPro" id="IPR011051">
    <property type="entry name" value="RmlC_Cupin_sf"/>
</dbReference>
<organism evidence="6 7">
    <name type="scientific">Variovorax ureilyticus</name>
    <dbReference type="NCBI Taxonomy" id="1836198"/>
    <lineage>
        <taxon>Bacteria</taxon>
        <taxon>Pseudomonadati</taxon>
        <taxon>Pseudomonadota</taxon>
        <taxon>Betaproteobacteria</taxon>
        <taxon>Burkholderiales</taxon>
        <taxon>Comamonadaceae</taxon>
        <taxon>Variovorax</taxon>
    </lineage>
</organism>
<dbReference type="PANTHER" id="PTHR13903:SF8">
    <property type="entry name" value="PIRIN"/>
    <property type="match status" value="1"/>
</dbReference>
<evidence type="ECO:0000256" key="1">
    <source>
        <dbReference type="ARBA" id="ARBA00008416"/>
    </source>
</evidence>
<dbReference type="PANTHER" id="PTHR13903">
    <property type="entry name" value="PIRIN-RELATED"/>
    <property type="match status" value="1"/>
</dbReference>
<evidence type="ECO:0000313" key="6">
    <source>
        <dbReference type="EMBL" id="MEJ8812060.1"/>
    </source>
</evidence>
<evidence type="ECO:0000259" key="4">
    <source>
        <dbReference type="Pfam" id="PF02678"/>
    </source>
</evidence>
<feature type="compositionally biased region" description="Basic and acidic residues" evidence="3">
    <location>
        <begin position="322"/>
        <end position="349"/>
    </location>
</feature>
<protein>
    <submittedName>
        <fullName evidence="6">Pirin family protein</fullName>
    </submittedName>
</protein>
<name>A0ABU8VGA9_9BURK</name>
<dbReference type="Gene3D" id="2.60.120.10">
    <property type="entry name" value="Jelly Rolls"/>
    <property type="match status" value="2"/>
</dbReference>
<comment type="similarity">
    <text evidence="1 2">Belongs to the pirin family.</text>
</comment>
<evidence type="ECO:0000259" key="5">
    <source>
        <dbReference type="Pfam" id="PF05726"/>
    </source>
</evidence>
<dbReference type="CDD" id="cd02909">
    <property type="entry name" value="cupin_pirin_N"/>
    <property type="match status" value="1"/>
</dbReference>
<dbReference type="InterPro" id="IPR003829">
    <property type="entry name" value="Pirin_N_dom"/>
</dbReference>
<gene>
    <name evidence="6" type="ORF">WKW77_13345</name>
</gene>
<dbReference type="CDD" id="cd02247">
    <property type="entry name" value="cupin_pirin_C"/>
    <property type="match status" value="1"/>
</dbReference>
<evidence type="ECO:0000313" key="7">
    <source>
        <dbReference type="Proteomes" id="UP001365846"/>
    </source>
</evidence>
<accession>A0ABU8VGA9</accession>
<dbReference type="InterPro" id="IPR014710">
    <property type="entry name" value="RmlC-like_jellyroll"/>
</dbReference>
<feature type="domain" description="Pirin C-terminal" evidence="5">
    <location>
        <begin position="215"/>
        <end position="318"/>
    </location>
</feature>
<dbReference type="RefSeq" id="WP_340357326.1">
    <property type="nucleotide sequence ID" value="NZ_JBBKZU010000005.1"/>
</dbReference>
<sequence length="355" mass="38472">MSTPSPIVQIKALGFPWETIDPFLFCAYHDDAYPRGNAQMGPDAPLAGRDIGQDFSRKDGWSMYHGESVPGFPGHPHRGFETVTIVRRGLIDHSDSLGAAARFGGGDVQWLTAGKGIVHSEMFPLLDAAAPNPLELFQIWLNLPARNKMAEPHFTMFWAEDVPRFTATDAEGRKTEVACIAGRIGPVDGAPGAGGPLAPPPDSWAAQPDADVAIWTLRLEPGARWTLPAATGDGTRRTLYFFKGRSVNIGDQDVSARAAIEVRADLAVDLHNGDEASEFLVLQGRPIGEPVAQYGPFVMNTSAEIAQAMADYRSTRFGGWPWKDEAPVHGRDPARFAKHPDGREEKPQDRAATAA</sequence>
<evidence type="ECO:0000256" key="2">
    <source>
        <dbReference type="RuleBase" id="RU003457"/>
    </source>
</evidence>
<comment type="caution">
    <text evidence="6">The sequence shown here is derived from an EMBL/GenBank/DDBJ whole genome shotgun (WGS) entry which is preliminary data.</text>
</comment>
<dbReference type="InterPro" id="IPR012093">
    <property type="entry name" value="Pirin"/>
</dbReference>